<reference evidence="2" key="1">
    <citation type="submission" date="2017-03" db="EMBL/GenBank/DDBJ databases">
        <title>The new red algal subphylum Proteorhodophytina comprises the largest and most divergent plastid genomes known.</title>
        <authorList>
            <person name="Munoz-Gomez S.A."/>
            <person name="Mejia-Franco F.G."/>
            <person name="Durnin K."/>
            <person name="Morgan C."/>
            <person name="Grisdale C.J."/>
            <person name="Archibald J.M."/>
            <person name="Slamovits C.H."/>
        </authorList>
    </citation>
    <scope>NUCLEOTIDE SEQUENCE</scope>
    <source>
        <strain evidence="2">UTEX LB2715</strain>
    </source>
</reference>
<evidence type="ECO:0000313" key="2">
    <source>
        <dbReference type="EMBL" id="ARO91284.1"/>
    </source>
</evidence>
<keyword evidence="1" id="KW-0472">Membrane</keyword>
<name>A0A1X9PUV8_9RHOD</name>
<dbReference type="EMBL" id="KY709212">
    <property type="protein sequence ID" value="ARO91284.1"/>
    <property type="molecule type" value="Genomic_DNA"/>
</dbReference>
<keyword evidence="2" id="KW-0934">Plastid</keyword>
<keyword evidence="2" id="KW-0150">Chloroplast</keyword>
<gene>
    <name evidence="2" type="primary">orf79</name>
</gene>
<accession>A0A1X9PUV8</accession>
<evidence type="ECO:0000256" key="1">
    <source>
        <dbReference type="SAM" id="Phobius"/>
    </source>
</evidence>
<proteinExistence type="predicted"/>
<dbReference type="AlphaFoldDB" id="A0A1X9PUV8"/>
<organism evidence="2">
    <name type="scientific">Rhodochaete parvula</name>
    <dbReference type="NCBI Taxonomy" id="110510"/>
    <lineage>
        <taxon>Eukaryota</taxon>
        <taxon>Rhodophyta</taxon>
        <taxon>Compsopogonophyceae</taxon>
        <taxon>Rhodochaetales</taxon>
        <taxon>Rhodochaetaceae</taxon>
        <taxon>Rhodochaete</taxon>
    </lineage>
</organism>
<protein>
    <submittedName>
        <fullName evidence="2">Uncharacterized protein</fullName>
    </submittedName>
</protein>
<keyword evidence="1" id="KW-0812">Transmembrane</keyword>
<feature type="transmembrane region" description="Helical" evidence="1">
    <location>
        <begin position="100"/>
        <end position="121"/>
    </location>
</feature>
<feature type="transmembrane region" description="Helical" evidence="1">
    <location>
        <begin position="49"/>
        <end position="66"/>
    </location>
</feature>
<feature type="transmembrane region" description="Helical" evidence="1">
    <location>
        <begin position="6"/>
        <end position="28"/>
    </location>
</feature>
<keyword evidence="1" id="KW-1133">Transmembrane helix</keyword>
<geneLocation type="chloroplast" evidence="2"/>
<sequence>MIILIIPYIFLYNILKNIFNIIKVYTLVSKQQIDVFITYTVYNIAKQSTNYYIIAFLQINYSFYSYKVNYLYNFSIINNHLQKVGIILVYYVIKKRLPKIIYYTFLEVSFSNLQALSLYLYSNFQINLKRTKYDLSRSQPSFVLVQTKISCRNNSRIGMLIKNQYKK</sequence>